<dbReference type="InterPro" id="IPR020845">
    <property type="entry name" value="AMP-binding_CS"/>
</dbReference>
<dbReference type="EMBL" id="PYUC01000024">
    <property type="protein sequence ID" value="PTB17045.1"/>
    <property type="molecule type" value="Genomic_DNA"/>
</dbReference>
<reference evidence="5 6" key="1">
    <citation type="submission" date="2018-03" db="EMBL/GenBank/DDBJ databases">
        <title>Whole genome analyses suggest that Burkholderia sensu lato contains two further novel genera in the rhizoxinica-symbiotica group Mycetohabitans gen. nov., and Trinickia gen. nov.: implications for the evolution of diazotrophy and nodulation in the Burkholderiaceae.</title>
        <authorList>
            <person name="Estrada De Los Santos P."/>
            <person name="Palmer M."/>
            <person name="Chavez-Ramirez B."/>
            <person name="Steenkamp E.T."/>
            <person name="Hirsch A.M."/>
            <person name="Manyaka P."/>
            <person name="Maluk M."/>
            <person name="Lafos M."/>
            <person name="Crook M."/>
            <person name="Gross E."/>
            <person name="Simon M.F."/>
            <person name="Bueno Dos Reis Junior F."/>
            <person name="Poole P.S."/>
            <person name="Venter S.N."/>
            <person name="James E.K."/>
        </authorList>
    </citation>
    <scope>NUCLEOTIDE SEQUENCE [LARGE SCALE GENOMIC DNA]</scope>
    <source>
        <strain evidence="5 6">JPY-366</strain>
    </source>
</reference>
<name>A0A2T3XKJ2_9BURK</name>
<dbReference type="Pfam" id="PF00501">
    <property type="entry name" value="AMP-binding"/>
    <property type="match status" value="1"/>
</dbReference>
<protein>
    <submittedName>
        <fullName evidence="5">Long-chain fatty acid--CoA ligase</fullName>
    </submittedName>
</protein>
<dbReference type="FunFam" id="3.30.300.30:FF:000008">
    <property type="entry name" value="2,3-dihydroxybenzoate-AMP ligase"/>
    <property type="match status" value="1"/>
</dbReference>
<evidence type="ECO:0000259" key="3">
    <source>
        <dbReference type="Pfam" id="PF00501"/>
    </source>
</evidence>
<comment type="similarity">
    <text evidence="1">Belongs to the ATP-dependent AMP-binding enzyme family.</text>
</comment>
<dbReference type="NCBIfam" id="NF009071">
    <property type="entry name" value="PRK12406.1"/>
    <property type="match status" value="1"/>
</dbReference>
<evidence type="ECO:0000256" key="1">
    <source>
        <dbReference type="ARBA" id="ARBA00006432"/>
    </source>
</evidence>
<accession>A0A2T3XKJ2</accession>
<evidence type="ECO:0000313" key="5">
    <source>
        <dbReference type="EMBL" id="PTB17045.1"/>
    </source>
</evidence>
<dbReference type="PROSITE" id="PS00455">
    <property type="entry name" value="AMP_BINDING"/>
    <property type="match status" value="1"/>
</dbReference>
<dbReference type="InterPro" id="IPR042099">
    <property type="entry name" value="ANL_N_sf"/>
</dbReference>
<dbReference type="Pfam" id="PF13193">
    <property type="entry name" value="AMP-binding_C"/>
    <property type="match status" value="1"/>
</dbReference>
<proteinExistence type="inferred from homology"/>
<dbReference type="PANTHER" id="PTHR43201:SF5">
    <property type="entry name" value="MEDIUM-CHAIN ACYL-COA LIGASE ACSF2, MITOCHONDRIAL"/>
    <property type="match status" value="1"/>
</dbReference>
<dbReference type="GO" id="GO:0006631">
    <property type="term" value="P:fatty acid metabolic process"/>
    <property type="evidence" value="ECO:0007669"/>
    <property type="project" value="TreeGrafter"/>
</dbReference>
<dbReference type="PANTHER" id="PTHR43201">
    <property type="entry name" value="ACYL-COA SYNTHETASE"/>
    <property type="match status" value="1"/>
</dbReference>
<dbReference type="InterPro" id="IPR000873">
    <property type="entry name" value="AMP-dep_synth/lig_dom"/>
</dbReference>
<dbReference type="InterPro" id="IPR045851">
    <property type="entry name" value="AMP-bd_C_sf"/>
</dbReference>
<dbReference type="InterPro" id="IPR025110">
    <property type="entry name" value="AMP-bd_C"/>
</dbReference>
<keyword evidence="2 5" id="KW-0436">Ligase</keyword>
<gene>
    <name evidence="5" type="ORF">C9I57_29925</name>
</gene>
<feature type="domain" description="AMP-dependent synthetase/ligase" evidence="3">
    <location>
        <begin position="13"/>
        <end position="360"/>
    </location>
</feature>
<dbReference type="GO" id="GO:0031956">
    <property type="term" value="F:medium-chain fatty acid-CoA ligase activity"/>
    <property type="evidence" value="ECO:0007669"/>
    <property type="project" value="TreeGrafter"/>
</dbReference>
<comment type="caution">
    <text evidence="5">The sequence shown here is derived from an EMBL/GenBank/DDBJ whole genome shotgun (WGS) entry which is preliminary data.</text>
</comment>
<dbReference type="Proteomes" id="UP000240638">
    <property type="component" value="Unassembled WGS sequence"/>
</dbReference>
<sequence>MSGRMIYLDDRGIPHDEVLARAKRAAKGLSSIGVQEGDCVALLLRNDFAFFEVQQAAADIGAYSVPLNWHGKVDEALYIINDSKPKVLVAHSDLLEPLRHVIPPEVKVFVVPTPKELQGRYGIPKEKAEPLQADTVWAEWCDAFEPWSEGPKRSRATMIYTSGTTGHPKGVKREAATPEQAKAYVELIERVSGLTPGVRALVTGPLYHASPNAYGRQAFPVADVLVLQSKFDPVETLAAIEKYQITNAVMVPTMFLMILKLPKEVRERYDVSSLKWVTHTGAPCPREVKQQLMEWWGPIIYETYGGTEVGTATLATPADWLAHPGSVGVPTPGTRIAIYGEDGKPAADGEPGEIYMRVPAYADFTYLNNQEKRRTAERDGLISVGDVGYLKDGRLYLCDRRSDMVISGGTNIYPAEIEMVLAQCPGVHDCAVFGIPDEEFGESLAAAVQLSPGVKLTAEEIQQFLLARLAKYKVPRRVDFHDSLPREDSGKIFKRRLRDPFWQNAGRRI</sequence>
<dbReference type="Gene3D" id="3.40.50.12780">
    <property type="entry name" value="N-terminal domain of ligase-like"/>
    <property type="match status" value="1"/>
</dbReference>
<feature type="domain" description="AMP-binding enzyme C-terminal" evidence="4">
    <location>
        <begin position="416"/>
        <end position="491"/>
    </location>
</feature>
<dbReference type="SUPFAM" id="SSF56801">
    <property type="entry name" value="Acetyl-CoA synthetase-like"/>
    <property type="match status" value="1"/>
</dbReference>
<evidence type="ECO:0000256" key="2">
    <source>
        <dbReference type="ARBA" id="ARBA00022598"/>
    </source>
</evidence>
<evidence type="ECO:0000259" key="4">
    <source>
        <dbReference type="Pfam" id="PF13193"/>
    </source>
</evidence>
<organism evidence="5 6">
    <name type="scientific">Trinickia symbiotica</name>
    <dbReference type="NCBI Taxonomy" id="863227"/>
    <lineage>
        <taxon>Bacteria</taxon>
        <taxon>Pseudomonadati</taxon>
        <taxon>Pseudomonadota</taxon>
        <taxon>Betaproteobacteria</taxon>
        <taxon>Burkholderiales</taxon>
        <taxon>Burkholderiaceae</taxon>
        <taxon>Trinickia</taxon>
    </lineage>
</organism>
<dbReference type="Gene3D" id="3.30.300.30">
    <property type="match status" value="1"/>
</dbReference>
<evidence type="ECO:0000313" key="6">
    <source>
        <dbReference type="Proteomes" id="UP000240638"/>
    </source>
</evidence>
<dbReference type="AlphaFoldDB" id="A0A2T3XKJ2"/>